<keyword evidence="1" id="KW-0813">Transport</keyword>
<dbReference type="Gene3D" id="1.10.1060.10">
    <property type="entry name" value="Alpha-helical ferredoxin"/>
    <property type="match status" value="1"/>
</dbReference>
<name>A0A444L9L5_METS7</name>
<dbReference type="PANTHER" id="PTHR47153:SF2">
    <property type="entry name" value="LACTATE UTILIZATION PROTEIN B"/>
    <property type="match status" value="1"/>
</dbReference>
<accession>A0A444L9L5</accession>
<dbReference type="InterPro" id="IPR009051">
    <property type="entry name" value="Helical_ferredxn"/>
</dbReference>
<dbReference type="PROSITE" id="PS51379">
    <property type="entry name" value="4FE4S_FER_2"/>
    <property type="match status" value="1"/>
</dbReference>
<evidence type="ECO:0000256" key="4">
    <source>
        <dbReference type="ARBA" id="ARBA00022982"/>
    </source>
</evidence>
<dbReference type="Proteomes" id="UP000288215">
    <property type="component" value="Unassembled WGS sequence"/>
</dbReference>
<dbReference type="InterPro" id="IPR004452">
    <property type="entry name" value="LutB/LldF"/>
</dbReference>
<dbReference type="InterPro" id="IPR017896">
    <property type="entry name" value="4Fe4S_Fe-S-bd"/>
</dbReference>
<evidence type="ECO:0000313" key="6">
    <source>
        <dbReference type="EMBL" id="RWX74269.1"/>
    </source>
</evidence>
<keyword evidence="3" id="KW-0677">Repeat</keyword>
<dbReference type="AlphaFoldDB" id="A0A444L9L5"/>
<organism evidence="6 7">
    <name type="scientific">Methanosuratincola subterraneus</name>
    <dbReference type="NCBI Taxonomy" id="2593994"/>
    <lineage>
        <taxon>Archaea</taxon>
        <taxon>Thermoproteota</taxon>
        <taxon>Methanosuratincolia</taxon>
        <taxon>Candidatus Methanomethylicales</taxon>
        <taxon>Candidatus Methanomethylicaceae</taxon>
        <taxon>Candidatus Methanosuratincola (ex Vanwonterghem et al. 2016)</taxon>
    </lineage>
</organism>
<dbReference type="Gene3D" id="3.40.50.10420">
    <property type="entry name" value="NagB/RpiA/CoA transferase-like"/>
    <property type="match status" value="1"/>
</dbReference>
<evidence type="ECO:0000313" key="7">
    <source>
        <dbReference type="Proteomes" id="UP000288215"/>
    </source>
</evidence>
<keyword evidence="2" id="KW-0004">4Fe-4S</keyword>
<dbReference type="Pfam" id="PF13183">
    <property type="entry name" value="Fer4_8"/>
    <property type="match status" value="1"/>
</dbReference>
<keyword evidence="2" id="KW-0408">Iron</keyword>
<sequence length="430" mass="47813">MGSDDWLAFKREEFKRWMEDERRRTGLSRAVAAYTSAKAKALSRLPELEEIRREVRKIKERSIQQMDELVKITMDSVREVKGEAYLARDAEEAREIVSDLTGNGKLVVKSKSLTGDEIGINEALEERGNSVYETDLGEFIIQLRKEKPTHIINPSVHVPREEVAKTFSELLGRPVSSEIPALVGIARDYLREKFCHADVGITGANVVSAKTGTIFIVENEGNARFVSNAPPKHICLTGIEKIVPTLSDAFKVLQVLPPYATGVFMSAYVSMITGPSKTADIEKTIVYGAHGPKELHLVLLDNGRSRMAEDEAFREALYCIRCGGCMYECPVYRIIGGSFGNNYFGGIGLIWSAFTTGDEKVAAAVDACTKCGRCKEVCPLEIDTPRMVERLKQSLVKGGFVQPKHAEIMESILKKGNPFNEDEREDRSRG</sequence>
<evidence type="ECO:0000259" key="5">
    <source>
        <dbReference type="PROSITE" id="PS51379"/>
    </source>
</evidence>
<feature type="domain" description="4Fe-4S ferredoxin-type" evidence="5">
    <location>
        <begin position="359"/>
        <end position="390"/>
    </location>
</feature>
<dbReference type="GO" id="GO:0051539">
    <property type="term" value="F:4 iron, 4 sulfur cluster binding"/>
    <property type="evidence" value="ECO:0007669"/>
    <property type="project" value="UniProtKB-KW"/>
</dbReference>
<protein>
    <submittedName>
        <fullName evidence="6">Putative L-lactate dehydrogenase, Iron-sulfur cluster-binding subunit YkgF</fullName>
    </submittedName>
</protein>
<dbReference type="GO" id="GO:0006089">
    <property type="term" value="P:lactate metabolic process"/>
    <property type="evidence" value="ECO:0007669"/>
    <property type="project" value="InterPro"/>
</dbReference>
<dbReference type="InterPro" id="IPR024185">
    <property type="entry name" value="FTHF_cligase-like_sf"/>
</dbReference>
<dbReference type="InterPro" id="IPR017900">
    <property type="entry name" value="4Fe4S_Fe_S_CS"/>
</dbReference>
<dbReference type="GO" id="GO:0016491">
    <property type="term" value="F:oxidoreductase activity"/>
    <property type="evidence" value="ECO:0007669"/>
    <property type="project" value="UniProtKB-ARBA"/>
</dbReference>
<gene>
    <name evidence="6" type="ORF">Metus_0294</name>
</gene>
<dbReference type="PANTHER" id="PTHR47153">
    <property type="entry name" value="LACTATE UTILIZATION PROTEIN B"/>
    <property type="match status" value="1"/>
</dbReference>
<evidence type="ECO:0000256" key="1">
    <source>
        <dbReference type="ARBA" id="ARBA00022448"/>
    </source>
</evidence>
<keyword evidence="2" id="KW-0479">Metal-binding</keyword>
<dbReference type="Pfam" id="PF02589">
    <property type="entry name" value="LUD_dom"/>
    <property type="match status" value="1"/>
</dbReference>
<dbReference type="SUPFAM" id="SSF100950">
    <property type="entry name" value="NagB/RpiA/CoA transferase-like"/>
    <property type="match status" value="1"/>
</dbReference>
<dbReference type="PROSITE" id="PS00198">
    <property type="entry name" value="4FE4S_FER_1"/>
    <property type="match status" value="1"/>
</dbReference>
<evidence type="ECO:0000256" key="2">
    <source>
        <dbReference type="ARBA" id="ARBA00022485"/>
    </source>
</evidence>
<dbReference type="SUPFAM" id="SSF46548">
    <property type="entry name" value="alpha-helical ferredoxin"/>
    <property type="match status" value="1"/>
</dbReference>
<proteinExistence type="predicted"/>
<dbReference type="EMBL" id="RXGA01000001">
    <property type="protein sequence ID" value="RWX74269.1"/>
    <property type="molecule type" value="Genomic_DNA"/>
</dbReference>
<reference evidence="6 7" key="1">
    <citation type="submission" date="2018-12" db="EMBL/GenBank/DDBJ databases">
        <title>The complete genome of the methanogenic archaea of the candidate phylum Verstraetearchaeota, obtained from the metagenome of underground thermal water.</title>
        <authorList>
            <person name="Kadnikov V.V."/>
            <person name="Mardanov A.V."/>
            <person name="Beletsky A.V."/>
            <person name="Karnachuk O.V."/>
            <person name="Ravin N.V."/>
        </authorList>
    </citation>
    <scope>NUCLEOTIDE SEQUENCE [LARGE SCALE GENOMIC DNA]</scope>
    <source>
        <strain evidence="6">Ch88</strain>
    </source>
</reference>
<dbReference type="InterPro" id="IPR037171">
    <property type="entry name" value="NagB/RpiA_transferase-like"/>
</dbReference>
<evidence type="ECO:0000256" key="3">
    <source>
        <dbReference type="ARBA" id="ARBA00022737"/>
    </source>
</evidence>
<keyword evidence="4" id="KW-0249">Electron transport</keyword>
<keyword evidence="2" id="KW-0411">Iron-sulfur</keyword>
<dbReference type="InterPro" id="IPR003741">
    <property type="entry name" value="LUD_dom"/>
</dbReference>
<comment type="caution">
    <text evidence="6">The sequence shown here is derived from an EMBL/GenBank/DDBJ whole genome shotgun (WGS) entry which is preliminary data.</text>
</comment>